<proteinExistence type="predicted"/>
<sequence>MYCHKNEAKRAVRELNNYEIRPGRLLGVCLQRGQTAASHRWHPQDEEARGDPGGDRQGHRGRAGRDRLRQRGRQDEEPRLRLRRVREPPRGRHGAPQAHARPHPAGGHQDRRGLGRARDRRGRGRDGDREDPLRAQPHDRDHGGHHQEELRPVQPGLRGARQEDPRLCLRALRQPGGRRACMNNLNGTELEGSCLEVTLAKPVDKEQYSRYQKAAKGGGAAEAAVQQAQLRVLLRPLHAGLLRLPLQRAHRAQQRLLCEGRQRKRPGSRCGWQQSPRARGSYLGGYSAGRGIYSRYHEGKGKAARKRI</sequence>
<dbReference type="PANTHER" id="PTHR21245">
    <property type="entry name" value="HETEROGENEOUS NUCLEAR RIBONUCLEOPROTEIN"/>
    <property type="match status" value="1"/>
</dbReference>
<feature type="region of interest" description="Disordered" evidence="2">
    <location>
        <begin position="257"/>
        <end position="276"/>
    </location>
</feature>
<evidence type="ECO:0000313" key="3">
    <source>
        <dbReference type="Ensembl" id="ENSLCNP00005008914.1"/>
    </source>
</evidence>
<feature type="compositionally biased region" description="Basic and acidic residues" evidence="2">
    <location>
        <begin position="42"/>
        <end position="90"/>
    </location>
</feature>
<dbReference type="AlphaFoldDB" id="A0A667G6V4"/>
<feature type="compositionally biased region" description="Basic and acidic residues" evidence="2">
    <location>
        <begin position="124"/>
        <end position="151"/>
    </location>
</feature>
<organism evidence="3 4">
    <name type="scientific">Lynx canadensis</name>
    <name type="common">Canada lynx</name>
    <name type="synonym">Felis canadensis</name>
    <dbReference type="NCBI Taxonomy" id="61383"/>
    <lineage>
        <taxon>Eukaryota</taxon>
        <taxon>Metazoa</taxon>
        <taxon>Chordata</taxon>
        <taxon>Craniata</taxon>
        <taxon>Vertebrata</taxon>
        <taxon>Euteleostomi</taxon>
        <taxon>Mammalia</taxon>
        <taxon>Eutheria</taxon>
        <taxon>Laurasiatheria</taxon>
        <taxon>Carnivora</taxon>
        <taxon>Feliformia</taxon>
        <taxon>Felidae</taxon>
        <taxon>Felinae</taxon>
        <taxon>Lynx</taxon>
    </lineage>
</organism>
<reference evidence="3" key="1">
    <citation type="submission" date="2025-08" db="UniProtKB">
        <authorList>
            <consortium name="Ensembl"/>
        </authorList>
    </citation>
    <scope>IDENTIFICATION</scope>
</reference>
<keyword evidence="4" id="KW-1185">Reference proteome</keyword>
<dbReference type="Ensembl" id="ENSLCNT00005010011.1">
    <property type="protein sequence ID" value="ENSLCNP00005008914.1"/>
    <property type="gene ID" value="ENSLCNG00005005845.1"/>
</dbReference>
<evidence type="ECO:0000313" key="4">
    <source>
        <dbReference type="Proteomes" id="UP000472241"/>
    </source>
</evidence>
<protein>
    <recommendedName>
        <fullName evidence="5">RRM domain-containing protein</fullName>
    </recommendedName>
</protein>
<dbReference type="Proteomes" id="UP000472241">
    <property type="component" value="Unplaced"/>
</dbReference>
<reference evidence="3" key="2">
    <citation type="submission" date="2025-09" db="UniProtKB">
        <authorList>
            <consortium name="Ensembl"/>
        </authorList>
    </citation>
    <scope>IDENTIFICATION</scope>
</reference>
<feature type="region of interest" description="Disordered" evidence="2">
    <location>
        <begin position="36"/>
        <end position="164"/>
    </location>
</feature>
<evidence type="ECO:0008006" key="5">
    <source>
        <dbReference type="Google" id="ProtNLM"/>
    </source>
</evidence>
<accession>A0A667G6V4</accession>
<evidence type="ECO:0000256" key="2">
    <source>
        <dbReference type="SAM" id="MobiDB-lite"/>
    </source>
</evidence>
<feature type="compositionally biased region" description="Basic and acidic residues" evidence="2">
    <location>
        <begin position="108"/>
        <end position="117"/>
    </location>
</feature>
<name>A0A667G6V4_LYNCA</name>
<keyword evidence="1" id="KW-0694">RNA-binding</keyword>
<evidence type="ECO:0000256" key="1">
    <source>
        <dbReference type="ARBA" id="ARBA00022884"/>
    </source>
</evidence>
<dbReference type="GO" id="GO:0003723">
    <property type="term" value="F:RNA binding"/>
    <property type="evidence" value="ECO:0007669"/>
    <property type="project" value="UniProtKB-KW"/>
</dbReference>